<feature type="region of interest" description="Disordered" evidence="8">
    <location>
        <begin position="1276"/>
        <end position="1316"/>
    </location>
</feature>
<feature type="compositionally biased region" description="Polar residues" evidence="8">
    <location>
        <begin position="468"/>
        <end position="480"/>
    </location>
</feature>
<protein>
    <recommendedName>
        <fullName evidence="9">CKK domain-containing protein</fullName>
    </recommendedName>
</protein>
<dbReference type="Proteomes" id="UP000594262">
    <property type="component" value="Unplaced"/>
</dbReference>
<dbReference type="InterPro" id="IPR022613">
    <property type="entry name" value="CH_CAMSAP_2"/>
</dbReference>
<dbReference type="InterPro" id="IPR058042">
    <property type="entry name" value="CAMSAP_N"/>
</dbReference>
<feature type="region of interest" description="Disordered" evidence="8">
    <location>
        <begin position="1331"/>
        <end position="1395"/>
    </location>
</feature>
<feature type="region of interest" description="Disordered" evidence="8">
    <location>
        <begin position="837"/>
        <end position="914"/>
    </location>
</feature>
<dbReference type="GO" id="GO:0007026">
    <property type="term" value="P:negative regulation of microtubule depolymerization"/>
    <property type="evidence" value="ECO:0007669"/>
    <property type="project" value="TreeGrafter"/>
</dbReference>
<feature type="domain" description="CKK" evidence="9">
    <location>
        <begin position="1660"/>
        <end position="1794"/>
    </location>
</feature>
<dbReference type="GO" id="GO:0031122">
    <property type="term" value="P:cytoplasmic microtubule organization"/>
    <property type="evidence" value="ECO:0007669"/>
    <property type="project" value="TreeGrafter"/>
</dbReference>
<keyword evidence="4 7" id="KW-0175">Coiled coil</keyword>
<feature type="compositionally biased region" description="Polar residues" evidence="8">
    <location>
        <begin position="858"/>
        <end position="914"/>
    </location>
</feature>
<proteinExistence type="inferred from homology"/>
<feature type="region of interest" description="Disordered" evidence="8">
    <location>
        <begin position="1200"/>
        <end position="1240"/>
    </location>
</feature>
<dbReference type="SUPFAM" id="SSF50346">
    <property type="entry name" value="PRC-barrel domain"/>
    <property type="match status" value="1"/>
</dbReference>
<evidence type="ECO:0000256" key="2">
    <source>
        <dbReference type="ARBA" id="ARBA00022490"/>
    </source>
</evidence>
<feature type="compositionally biased region" description="Polar residues" evidence="8">
    <location>
        <begin position="1200"/>
        <end position="1211"/>
    </location>
</feature>
<dbReference type="GO" id="GO:0031175">
    <property type="term" value="P:neuron projection development"/>
    <property type="evidence" value="ECO:0007669"/>
    <property type="project" value="InterPro"/>
</dbReference>
<dbReference type="InterPro" id="IPR036872">
    <property type="entry name" value="CH_dom_sf"/>
</dbReference>
<dbReference type="GO" id="GO:0005516">
    <property type="term" value="F:calmodulin binding"/>
    <property type="evidence" value="ECO:0007669"/>
    <property type="project" value="InterPro"/>
</dbReference>
<dbReference type="InterPro" id="IPR038209">
    <property type="entry name" value="CKK_dom_sf"/>
</dbReference>
<feature type="region of interest" description="Disordered" evidence="8">
    <location>
        <begin position="632"/>
        <end position="660"/>
    </location>
</feature>
<dbReference type="Pfam" id="PF25532">
    <property type="entry name" value="CH_CAMSAP2_N"/>
    <property type="match status" value="1"/>
</dbReference>
<dbReference type="SMART" id="SM01051">
    <property type="entry name" value="CAMSAP_CKK"/>
    <property type="match status" value="1"/>
</dbReference>
<dbReference type="SUPFAM" id="SSF47576">
    <property type="entry name" value="Calponin-homology domain, CH-domain"/>
    <property type="match status" value="1"/>
</dbReference>
<feature type="compositionally biased region" description="Basic and acidic residues" evidence="8">
    <location>
        <begin position="1587"/>
        <end position="1600"/>
    </location>
</feature>
<dbReference type="PANTHER" id="PTHR21595">
    <property type="entry name" value="PATRONIN"/>
    <property type="match status" value="1"/>
</dbReference>
<feature type="compositionally biased region" description="Low complexity" evidence="8">
    <location>
        <begin position="846"/>
        <end position="857"/>
    </location>
</feature>
<comment type="domain">
    <text evidence="6">The CKK domain binds microtubules.</text>
</comment>
<dbReference type="GO" id="GO:0036449">
    <property type="term" value="C:microtubule minus-end"/>
    <property type="evidence" value="ECO:0007669"/>
    <property type="project" value="TreeGrafter"/>
</dbReference>
<dbReference type="InterPro" id="IPR014797">
    <property type="entry name" value="CKK_CAMSAP"/>
</dbReference>
<feature type="region of interest" description="Disordered" evidence="8">
    <location>
        <begin position="1131"/>
        <end position="1166"/>
    </location>
</feature>
<evidence type="ECO:0000256" key="6">
    <source>
        <dbReference type="PROSITE-ProRule" id="PRU00841"/>
    </source>
</evidence>
<feature type="compositionally biased region" description="Polar residues" evidence="8">
    <location>
        <begin position="1223"/>
        <end position="1240"/>
    </location>
</feature>
<keyword evidence="5" id="KW-0206">Cytoskeleton</keyword>
<feature type="compositionally biased region" description="Basic and acidic residues" evidence="8">
    <location>
        <begin position="1524"/>
        <end position="1575"/>
    </location>
</feature>
<dbReference type="GO" id="GO:0051011">
    <property type="term" value="F:microtubule minus-end binding"/>
    <property type="evidence" value="ECO:0007669"/>
    <property type="project" value="TreeGrafter"/>
</dbReference>
<keyword evidence="11" id="KW-1185">Reference proteome</keyword>
<name>A0A7M5WLX2_9CNID</name>
<evidence type="ECO:0000256" key="1">
    <source>
        <dbReference type="ARBA" id="ARBA00004245"/>
    </source>
</evidence>
<feature type="compositionally biased region" description="Polar residues" evidence="8">
    <location>
        <begin position="1304"/>
        <end position="1316"/>
    </location>
</feature>
<keyword evidence="3 6" id="KW-0493">Microtubule</keyword>
<feature type="region of interest" description="Disordered" evidence="8">
    <location>
        <begin position="1439"/>
        <end position="1655"/>
    </location>
</feature>
<dbReference type="PROSITE" id="PS51508">
    <property type="entry name" value="CKK"/>
    <property type="match status" value="1"/>
</dbReference>
<evidence type="ECO:0000259" key="9">
    <source>
        <dbReference type="PROSITE" id="PS51508"/>
    </source>
</evidence>
<dbReference type="GO" id="GO:0030507">
    <property type="term" value="F:spectrin binding"/>
    <property type="evidence" value="ECO:0007669"/>
    <property type="project" value="InterPro"/>
</dbReference>
<evidence type="ECO:0000313" key="11">
    <source>
        <dbReference type="Proteomes" id="UP000594262"/>
    </source>
</evidence>
<dbReference type="InterPro" id="IPR011033">
    <property type="entry name" value="PRC_barrel-like_sf"/>
</dbReference>
<dbReference type="PANTHER" id="PTHR21595:SF0">
    <property type="entry name" value="PATRONIN"/>
    <property type="match status" value="1"/>
</dbReference>
<dbReference type="InterPro" id="IPR032940">
    <property type="entry name" value="CAMSAP"/>
</dbReference>
<feature type="compositionally biased region" description="Polar residues" evidence="8">
    <location>
        <begin position="448"/>
        <end position="457"/>
    </location>
</feature>
<comment type="subcellular location">
    <subcellularLocation>
        <location evidence="1">Cytoplasm</location>
        <location evidence="1">Cytoskeleton</location>
    </subcellularLocation>
</comment>
<evidence type="ECO:0000256" key="7">
    <source>
        <dbReference type="SAM" id="Coils"/>
    </source>
</evidence>
<feature type="compositionally biased region" description="Basic and acidic residues" evidence="8">
    <location>
        <begin position="1133"/>
        <end position="1142"/>
    </location>
</feature>
<feature type="coiled-coil region" evidence="7">
    <location>
        <begin position="1089"/>
        <end position="1127"/>
    </location>
</feature>
<feature type="compositionally biased region" description="Polar residues" evidence="8">
    <location>
        <begin position="1481"/>
        <end position="1505"/>
    </location>
</feature>
<feature type="region of interest" description="Disordered" evidence="8">
    <location>
        <begin position="428"/>
        <end position="480"/>
    </location>
</feature>
<feature type="compositionally biased region" description="Polar residues" evidence="8">
    <location>
        <begin position="1331"/>
        <end position="1347"/>
    </location>
</feature>
<dbReference type="Pfam" id="PF11971">
    <property type="entry name" value="CAMSAP_CH"/>
    <property type="match status" value="1"/>
</dbReference>
<dbReference type="Pfam" id="PF17095">
    <property type="entry name" value="CAMSAP_CC1"/>
    <property type="match status" value="1"/>
</dbReference>
<feature type="compositionally biased region" description="Polar residues" evidence="8">
    <location>
        <begin position="1635"/>
        <end position="1647"/>
    </location>
</feature>
<accession>A0A7M5WLX2</accession>
<reference evidence="10" key="1">
    <citation type="submission" date="2021-01" db="UniProtKB">
        <authorList>
            <consortium name="EnsemblMetazoa"/>
        </authorList>
    </citation>
    <scope>IDENTIFICATION</scope>
</reference>
<dbReference type="OrthoDB" id="2125658at2759"/>
<sequence>IESKIRIITNYIINFRENPMDENYNAIQAKFSASLLWFLCRISEKEESNAPQEITNPFHVASTGKTTVCREVVDYLTQGVIYYRVSSFIFDRDFTSFWDLLHYFSKNGIYVMDGDSDEPVTEDDLTKKSPFNLNCHLSLMDAILNSYGNHTATIQDYINSVKKTSSFNASREMPFDLESSILLWLNKMNSHNTLHHLRKKSVARDPDTSKIRIRKDQLVEAKILPQQKSLMQALRNGVSLLSLVLYYFGDALDVQDIKFLNPLSDEDRLSNIELFRSLCARHICTSVFALRIDDFFVACDDMKPNFIALLCEILSSCEKARNEVNSNEPKPKINTTTNKDVAMQPTMVDTTELKAKHKMAHQPLLSKRSKKQLAIFHDDEKSKIQLDDFEMKESYIIGETHSTKGKGDVNPPNTSLAWNEPVKKEKISLTFKPPDSNTNQRPAIKGIQTRSAEQATHSLEELSKSKHSTPSFTSTSQPNSNIRLAWDDEHQEISQSRQTTEPVLSPTHSSLKSVYQLTCEPDLSSIEIPKEATPPPAFQEQTNSLLPIDPHEQDEDALSTILETSEPGTPLLASVDSNLTPESSPLTQTSADLFFENSPSTVKKSIEIDAGKADQSMKTTDSINKQIELFEDTGITPRHEQQSSSPQMRSPVKKSPFSVSRNSLENDFSGLSIPKQDDVAASYTVQESCTVESAIAHGLPVIDSDRSGEQGRQLDYIDLNSSHEISGMEIEQKEHSKENTSGKFQLRESSEVLDDFLLRTSVDIDKNQNKDIEHVRKIMEKERTSISQTIQFDQRVGSVDKRFMSQSYDEEMRKRYTGQGKPYQSLDISRDKTYTKSLKEDPYQINNANLNSSKSLNTGSNNQNITSSSADVNQSVNKSYSISQSGPTNQYNDQSSFTNQLSNQSDLRNSYSQPHSINTRQNINNRFLSQSFDVGQRTNISDFIPALHKDTPITNTDIVDSSKKASLLNQVSFQHWPFSKKSDQGSNGVQIVEDKNGEKRFIEQLHVLRNPSTQYANGGVLTSWVDGGVQNKERPSLEEREERLRKIQEKRLQSMESTQITTWSNLSRLQQDKEQQDALNQNEGDAPLSSRLAALRMKLEEKRRQFEEEKKTKLKEWNEERAQALQSAFFVSMDEKENKDPVNADASGTTTRQESTHGKKSDITPQDYIRQKQLEKQNSPEQQTEKKSWFFDINGQQQDIGKQKHTPNINGEGNAPTAPNPPLSSTIPDEQPSIQSTDQKVTSIRTSYQGVEPSFSQLHQSAVHINWSSYNGTEANFKPESQPTLPTNRASYHGPESSYHKETQYPTNANRSSYTEGMTPTLSALQRLQQTTNELSTHISQNSSSASEQRHQPEQNSNQKMDTIEPTPTLASTTMEAPNIPPQDETPSDIQNTHISNIPESQPLIQQEPETEDPVMEQSQNEIPLPQSEIIVMHQQTETETLNVDPVRPIPFSKEPVPSEMANDMGNLQIQDAINEIASEQPEQSSQQVGEEELGSSSPTKNSALVFTFGGEEETESAGITPEQIKKRERFLQKRQKQIEEKKLKREAELEKKRKKDEEALQEKLKMDEEKERVKKEKIRQRAQSAENHERTPHHHDNQRQHSASAFTVSMNSTSSSPSHQLRRPPSSEHLRRLQSGSPSHHATNGDGTPEESKYLEYTGPSAYQKPSGKSNRKIIQNAITYCCLSGGVNRDAKDKCLEAIEKSEANHFVVLFRDPMKFRGVYEYYPENDLVTKIYGTGPKSITSKMTEKFFRYNSGGKAFNGMLMKDLSIQCDGFTIKKELWEKKPTGGTPSKTPLRKKVR</sequence>
<feature type="compositionally biased region" description="Low complexity" evidence="8">
    <location>
        <begin position="1605"/>
        <end position="1619"/>
    </location>
</feature>
<evidence type="ECO:0000256" key="5">
    <source>
        <dbReference type="ARBA" id="ARBA00023212"/>
    </source>
</evidence>
<dbReference type="InterPro" id="IPR031372">
    <property type="entry name" value="CAMSAP_CC1"/>
</dbReference>
<evidence type="ECO:0000256" key="3">
    <source>
        <dbReference type="ARBA" id="ARBA00022701"/>
    </source>
</evidence>
<dbReference type="Gene3D" id="3.10.20.360">
    <property type="entry name" value="CKK domain"/>
    <property type="match status" value="1"/>
</dbReference>
<evidence type="ECO:0000256" key="8">
    <source>
        <dbReference type="SAM" id="MobiDB-lite"/>
    </source>
</evidence>
<evidence type="ECO:0000256" key="4">
    <source>
        <dbReference type="ARBA" id="ARBA00023054"/>
    </source>
</evidence>
<dbReference type="Pfam" id="PF08683">
    <property type="entry name" value="CAMSAP_CKK"/>
    <property type="match status" value="1"/>
</dbReference>
<feature type="compositionally biased region" description="Polar residues" evidence="8">
    <location>
        <begin position="1276"/>
        <end position="1290"/>
    </location>
</feature>
<keyword evidence="2" id="KW-0963">Cytoplasm</keyword>
<organism evidence="10 11">
    <name type="scientific">Clytia hemisphaerica</name>
    <dbReference type="NCBI Taxonomy" id="252671"/>
    <lineage>
        <taxon>Eukaryota</taxon>
        <taxon>Metazoa</taxon>
        <taxon>Cnidaria</taxon>
        <taxon>Hydrozoa</taxon>
        <taxon>Hydroidolina</taxon>
        <taxon>Leptothecata</taxon>
        <taxon>Obeliida</taxon>
        <taxon>Clytiidae</taxon>
        <taxon>Clytia</taxon>
    </lineage>
</organism>
<dbReference type="EnsemblMetazoa" id="CLYHEMT010349.1">
    <property type="protein sequence ID" value="CLYHEMP010349.1"/>
    <property type="gene ID" value="CLYHEMG010349"/>
</dbReference>
<evidence type="ECO:0000313" key="10">
    <source>
        <dbReference type="EnsemblMetazoa" id="CLYHEMP010349.1"/>
    </source>
</evidence>
<comment type="similarity">
    <text evidence="6">Belongs to the CAMSAP1 family.</text>
</comment>